<accession>A0AAW4NU78</accession>
<evidence type="ECO:0000313" key="7">
    <source>
        <dbReference type="Proteomes" id="UP001196873"/>
    </source>
</evidence>
<comment type="caution">
    <text evidence="6">The sequence shown here is derived from an EMBL/GenBank/DDBJ whole genome shotgun (WGS) entry which is preliminary data.</text>
</comment>
<organism evidence="6 7">
    <name type="scientific">Segatella salivae</name>
    <dbReference type="NCBI Taxonomy" id="228604"/>
    <lineage>
        <taxon>Bacteria</taxon>
        <taxon>Pseudomonadati</taxon>
        <taxon>Bacteroidota</taxon>
        <taxon>Bacteroidia</taxon>
        <taxon>Bacteroidales</taxon>
        <taxon>Prevotellaceae</taxon>
        <taxon>Segatella</taxon>
    </lineage>
</organism>
<dbReference type="InterPro" id="IPR005479">
    <property type="entry name" value="CPAse_ATP-bd"/>
</dbReference>
<keyword evidence="3 4" id="KW-0067">ATP-binding</keyword>
<dbReference type="GO" id="GO:0005524">
    <property type="term" value="F:ATP binding"/>
    <property type="evidence" value="ECO:0007669"/>
    <property type="project" value="UniProtKB-UniRule"/>
</dbReference>
<gene>
    <name evidence="6" type="ORF">KZY68_13305</name>
</gene>
<dbReference type="PROSITE" id="PS50975">
    <property type="entry name" value="ATP_GRASP"/>
    <property type="match status" value="1"/>
</dbReference>
<dbReference type="GO" id="GO:0016874">
    <property type="term" value="F:ligase activity"/>
    <property type="evidence" value="ECO:0007669"/>
    <property type="project" value="UniProtKB-KW"/>
</dbReference>
<evidence type="ECO:0000256" key="1">
    <source>
        <dbReference type="ARBA" id="ARBA00022598"/>
    </source>
</evidence>
<evidence type="ECO:0000259" key="5">
    <source>
        <dbReference type="PROSITE" id="PS50975"/>
    </source>
</evidence>
<dbReference type="PANTHER" id="PTHR43585:SF2">
    <property type="entry name" value="ATP-GRASP ENZYME FSQD"/>
    <property type="match status" value="1"/>
</dbReference>
<keyword evidence="2 4" id="KW-0547">Nucleotide-binding</keyword>
<dbReference type="EMBL" id="JAHXRF010000029">
    <property type="protein sequence ID" value="MBW4866957.1"/>
    <property type="molecule type" value="Genomic_DNA"/>
</dbReference>
<dbReference type="PANTHER" id="PTHR43585">
    <property type="entry name" value="FUMIPYRROLE BIOSYNTHESIS PROTEIN C"/>
    <property type="match status" value="1"/>
</dbReference>
<dbReference type="AlphaFoldDB" id="A0AAW4NU78"/>
<dbReference type="GO" id="GO:0046872">
    <property type="term" value="F:metal ion binding"/>
    <property type="evidence" value="ECO:0007669"/>
    <property type="project" value="InterPro"/>
</dbReference>
<evidence type="ECO:0000256" key="3">
    <source>
        <dbReference type="ARBA" id="ARBA00022840"/>
    </source>
</evidence>
<sequence length="402" mass="45181">MLGGSLYQTYAIKEAKRLGYYVITCDYLPENPGHKLSDEYYNVSTTDKEAVLELARKLNVDGVVAYASDPAAPTAAYVCEELGLPTSPYKSVRILSNKDLFREFLLKNGFNCPKAMGFVCYEDALAKIDEFKLPVMVKPVDSSGSKGINKLTDKSELKEFVEDALSYSLSKRFLIEEFIVKKGHQISGDAFSVDGKLVFHCFGNEFYNPNVDKDFAPLGECWPFQMDHKYIEDLERQLQKLFSLLGMESNAYNIEAIVGQDDKVYLLEVGARSGGSLIPQVIKYATGVDMVTWVVQAAAGDKIDCSALKGGKEIPICGFWSNYMVHSNETGLFESIAFDSNFSQKHLVEWVTNLKEGDFIHRFRSAQDCIGEFILKYDDLRQMFDVINNIDKFIHITVTPAD</sequence>
<dbReference type="InterPro" id="IPR052032">
    <property type="entry name" value="ATP-dep_AA_Ligase"/>
</dbReference>
<reference evidence="6" key="1">
    <citation type="submission" date="2021-07" db="EMBL/GenBank/DDBJ databases">
        <title>Genomic diversity and antimicrobial resistance of Prevotella spp. isolated from chronic lung disease airways.</title>
        <authorList>
            <person name="Webb K.A."/>
            <person name="Olagoke O.S."/>
            <person name="Baird T."/>
            <person name="Neill J."/>
            <person name="Pham A."/>
            <person name="Wells T.J."/>
            <person name="Ramsay K.A."/>
            <person name="Bell S.C."/>
            <person name="Sarovich D.S."/>
            <person name="Price E.P."/>
        </authorList>
    </citation>
    <scope>NUCLEOTIDE SEQUENCE</scope>
    <source>
        <strain evidence="6">SCHI0047.S.3</strain>
    </source>
</reference>
<evidence type="ECO:0000256" key="2">
    <source>
        <dbReference type="ARBA" id="ARBA00022741"/>
    </source>
</evidence>
<dbReference type="Proteomes" id="UP001196873">
    <property type="component" value="Unassembled WGS sequence"/>
</dbReference>
<dbReference type="InterPro" id="IPR011761">
    <property type="entry name" value="ATP-grasp"/>
</dbReference>
<evidence type="ECO:0000256" key="4">
    <source>
        <dbReference type="PROSITE-ProRule" id="PRU00409"/>
    </source>
</evidence>
<proteinExistence type="predicted"/>
<dbReference type="Pfam" id="PF02786">
    <property type="entry name" value="CPSase_L_D2"/>
    <property type="match status" value="1"/>
</dbReference>
<keyword evidence="1" id="KW-0436">Ligase</keyword>
<name>A0AAW4NU78_9BACT</name>
<evidence type="ECO:0000313" key="6">
    <source>
        <dbReference type="EMBL" id="MBW4866957.1"/>
    </source>
</evidence>
<feature type="domain" description="ATP-grasp" evidence="5">
    <location>
        <begin position="102"/>
        <end position="299"/>
    </location>
</feature>
<protein>
    <submittedName>
        <fullName evidence="6">ATP-grasp domain-containing protein</fullName>
    </submittedName>
</protein>